<dbReference type="RefSeq" id="WP_061776166.1">
    <property type="nucleotide sequence ID" value="NZ_AYZH01000005.1"/>
</dbReference>
<evidence type="ECO:0000259" key="1">
    <source>
        <dbReference type="Pfam" id="PF13460"/>
    </source>
</evidence>
<accession>A0A0R2DF89</accession>
<dbReference type="InterPro" id="IPR036291">
    <property type="entry name" value="NAD(P)-bd_dom_sf"/>
</dbReference>
<comment type="caution">
    <text evidence="2">The sequence shown here is derived from an EMBL/GenBank/DDBJ whole genome shotgun (WGS) entry which is preliminary data.</text>
</comment>
<dbReference type="AlphaFoldDB" id="A0A0R2DF89"/>
<organism evidence="2 3">
    <name type="scientific">Levilactobacillus senmaizukei DSM 21775 = NBRC 103853</name>
    <dbReference type="NCBI Taxonomy" id="1423803"/>
    <lineage>
        <taxon>Bacteria</taxon>
        <taxon>Bacillati</taxon>
        <taxon>Bacillota</taxon>
        <taxon>Bacilli</taxon>
        <taxon>Lactobacillales</taxon>
        <taxon>Lactobacillaceae</taxon>
        <taxon>Levilactobacillus</taxon>
    </lineage>
</organism>
<dbReference type="EMBL" id="AYZH01000005">
    <property type="protein sequence ID" value="KRN02703.1"/>
    <property type="molecule type" value="Genomic_DNA"/>
</dbReference>
<dbReference type="GO" id="GO:0016646">
    <property type="term" value="F:oxidoreductase activity, acting on the CH-NH group of donors, NAD or NADP as acceptor"/>
    <property type="evidence" value="ECO:0007669"/>
    <property type="project" value="TreeGrafter"/>
</dbReference>
<gene>
    <name evidence="2" type="ORF">FD13_GL001697</name>
</gene>
<protein>
    <submittedName>
        <fullName evidence="2">NADH-flavin reductase</fullName>
    </submittedName>
</protein>
<dbReference type="STRING" id="1423803.FD13_GL001697"/>
<keyword evidence="3" id="KW-1185">Reference proteome</keyword>
<sequence length="215" mass="23028">MKIMIIGATGMAGSELVNEALNRGHEVTALARSAEKLAKLPTSPALTTAVRDAFSLTAADLQAVDVVIDAFATAADTAYLHVDLAAHLVHLLRGTTTPRLFFILGAGSLHTGDDNHLFVHDIEKDPQAANFIPIPKSQLKELNFLNDVDNVNWVGISPAANFHPGAAVPAILGHNNLLFNDQKESGTSTGTMAVTILDELETPKHHQERFTVADR</sequence>
<dbReference type="InterPro" id="IPR051606">
    <property type="entry name" value="Polyketide_Oxido-like"/>
</dbReference>
<dbReference type="PANTHER" id="PTHR43355:SF2">
    <property type="entry name" value="FLAVIN REDUCTASE (NADPH)"/>
    <property type="match status" value="1"/>
</dbReference>
<dbReference type="InterPro" id="IPR016040">
    <property type="entry name" value="NAD(P)-bd_dom"/>
</dbReference>
<evidence type="ECO:0000313" key="3">
    <source>
        <dbReference type="Proteomes" id="UP000051589"/>
    </source>
</evidence>
<dbReference type="Pfam" id="PF13460">
    <property type="entry name" value="NAD_binding_10"/>
    <property type="match status" value="1"/>
</dbReference>
<evidence type="ECO:0000313" key="2">
    <source>
        <dbReference type="EMBL" id="KRN02703.1"/>
    </source>
</evidence>
<feature type="domain" description="NAD(P)-binding" evidence="1">
    <location>
        <begin position="7"/>
        <end position="160"/>
    </location>
</feature>
<dbReference type="SUPFAM" id="SSF51735">
    <property type="entry name" value="NAD(P)-binding Rossmann-fold domains"/>
    <property type="match status" value="1"/>
</dbReference>
<reference evidence="2 3" key="1">
    <citation type="journal article" date="2015" name="Genome Announc.">
        <title>Expanding the biotechnology potential of lactobacilli through comparative genomics of 213 strains and associated genera.</title>
        <authorList>
            <person name="Sun Z."/>
            <person name="Harris H.M."/>
            <person name="McCann A."/>
            <person name="Guo C."/>
            <person name="Argimon S."/>
            <person name="Zhang W."/>
            <person name="Yang X."/>
            <person name="Jeffery I.B."/>
            <person name="Cooney J.C."/>
            <person name="Kagawa T.F."/>
            <person name="Liu W."/>
            <person name="Song Y."/>
            <person name="Salvetti E."/>
            <person name="Wrobel A."/>
            <person name="Rasinkangas P."/>
            <person name="Parkhill J."/>
            <person name="Rea M.C."/>
            <person name="O'Sullivan O."/>
            <person name="Ritari J."/>
            <person name="Douillard F.P."/>
            <person name="Paul Ross R."/>
            <person name="Yang R."/>
            <person name="Briner A.E."/>
            <person name="Felis G.E."/>
            <person name="de Vos W.M."/>
            <person name="Barrangou R."/>
            <person name="Klaenhammer T.R."/>
            <person name="Caufield P.W."/>
            <person name="Cui Y."/>
            <person name="Zhang H."/>
            <person name="O'Toole P.W."/>
        </authorList>
    </citation>
    <scope>NUCLEOTIDE SEQUENCE [LARGE SCALE GENOMIC DNA]</scope>
    <source>
        <strain evidence="2 3">DSM 21775</strain>
    </source>
</reference>
<name>A0A0R2DF89_9LACO</name>
<dbReference type="PANTHER" id="PTHR43355">
    <property type="entry name" value="FLAVIN REDUCTASE (NADPH)"/>
    <property type="match status" value="1"/>
</dbReference>
<dbReference type="Gene3D" id="3.40.50.720">
    <property type="entry name" value="NAD(P)-binding Rossmann-like Domain"/>
    <property type="match status" value="1"/>
</dbReference>
<proteinExistence type="predicted"/>
<dbReference type="Proteomes" id="UP000051589">
    <property type="component" value="Unassembled WGS sequence"/>
</dbReference>
<dbReference type="OrthoDB" id="9785372at2"/>
<dbReference type="PATRIC" id="fig|1423803.3.peg.1751"/>